<feature type="transmembrane region" description="Helical" evidence="1">
    <location>
        <begin position="343"/>
        <end position="360"/>
    </location>
</feature>
<dbReference type="HOGENOM" id="CLU_621007_0_0_0"/>
<feature type="transmembrane region" description="Helical" evidence="1">
    <location>
        <begin position="86"/>
        <end position="108"/>
    </location>
</feature>
<evidence type="ECO:0000313" key="3">
    <source>
        <dbReference type="Proteomes" id="UP000006056"/>
    </source>
</evidence>
<dbReference type="Proteomes" id="UP000006056">
    <property type="component" value="Chromosome"/>
</dbReference>
<keyword evidence="1" id="KW-1133">Transmembrane helix</keyword>
<keyword evidence="3" id="KW-1185">Reference proteome</keyword>
<dbReference type="AlphaFoldDB" id="I3ZJS3"/>
<feature type="transmembrane region" description="Helical" evidence="1">
    <location>
        <begin position="217"/>
        <end position="240"/>
    </location>
</feature>
<proteinExistence type="predicted"/>
<name>I3ZJS3_TERRK</name>
<dbReference type="OrthoDB" id="120137at2"/>
<gene>
    <name evidence="2" type="ordered locus">Terro_3274</name>
</gene>
<reference evidence="2 3" key="1">
    <citation type="submission" date="2012-06" db="EMBL/GenBank/DDBJ databases">
        <title>Complete genome of Terriglobus roseus DSM 18391.</title>
        <authorList>
            <consortium name="US DOE Joint Genome Institute (JGI-PGF)"/>
            <person name="Lucas S."/>
            <person name="Copeland A."/>
            <person name="Lapidus A."/>
            <person name="Glavina del Rio T."/>
            <person name="Dalin E."/>
            <person name="Tice H."/>
            <person name="Bruce D."/>
            <person name="Goodwin L."/>
            <person name="Pitluck S."/>
            <person name="Peters L."/>
            <person name="Mikhailova N."/>
            <person name="Munk A.C.C."/>
            <person name="Kyrpides N."/>
            <person name="Mavromatis K."/>
            <person name="Ivanova N."/>
            <person name="Brettin T."/>
            <person name="Detter J.C."/>
            <person name="Han C."/>
            <person name="Larimer F."/>
            <person name="Land M."/>
            <person name="Hauser L."/>
            <person name="Markowitz V."/>
            <person name="Cheng J.-F."/>
            <person name="Hugenholtz P."/>
            <person name="Woyke T."/>
            <person name="Wu D."/>
            <person name="Brambilla E."/>
            <person name="Klenk H.-P."/>
            <person name="Eisen J.A."/>
        </authorList>
    </citation>
    <scope>NUCLEOTIDE SEQUENCE [LARGE SCALE GENOMIC DNA]</scope>
    <source>
        <strain evidence="3">DSM 18391 / NRRL B-41598 / KBS 63</strain>
    </source>
</reference>
<accession>I3ZJS3</accession>
<organism evidence="2 3">
    <name type="scientific">Terriglobus roseus (strain DSM 18391 / NRRL B-41598 / KBS 63)</name>
    <dbReference type="NCBI Taxonomy" id="926566"/>
    <lineage>
        <taxon>Bacteria</taxon>
        <taxon>Pseudomonadati</taxon>
        <taxon>Acidobacteriota</taxon>
        <taxon>Terriglobia</taxon>
        <taxon>Terriglobales</taxon>
        <taxon>Acidobacteriaceae</taxon>
        <taxon>Terriglobus</taxon>
    </lineage>
</organism>
<dbReference type="EMBL" id="CP003379">
    <property type="protein sequence ID" value="AFL89491.1"/>
    <property type="molecule type" value="Genomic_DNA"/>
</dbReference>
<dbReference type="KEGG" id="trs:Terro_3274"/>
<keyword evidence="1" id="KW-0472">Membrane</keyword>
<evidence type="ECO:0000313" key="2">
    <source>
        <dbReference type="EMBL" id="AFL89491.1"/>
    </source>
</evidence>
<dbReference type="RefSeq" id="WP_014786752.1">
    <property type="nucleotide sequence ID" value="NC_018014.1"/>
</dbReference>
<keyword evidence="1" id="KW-0812">Transmembrane</keyword>
<protein>
    <submittedName>
        <fullName evidence="2">Uncharacterized protein</fullName>
    </submittedName>
</protein>
<sequence>MYRHCKSHQPSQNRRLSHFALATLLLLPAICAALAAYFLPFTRPMGAYWADALALATTGRIPQDFTPAGYPEVIAIGMRLLPEHRVAGVLVIQILLHVCIAVTTYACLRALRVRTRSALIVALILQLHLELLSSVPKVWDVPYSTLLLLLLELCLLKLANREASLPLLVGTGVSFGLGVFERPNFVLLALPLALALRMRTHSLGRGRVGGKLSRPTVARLFGMPIGTAAVVYAACSFVAFHRLDTPHNGPYNLFAGHNQFTRVSLLSALNAEPSLMPALKADGHAMSDAETHHKAAMPVLNKLAVQYAWTHPKEEIVLPAVKLLTLLRPDSKVHGLHDTQGKVKALLALAVPFWLVVLLWRRRQLDAADRLLVLTAVCYVLPFLLTNSDPRFRTPLDLMLLTHSVSLIETSSSRRRRAKATDHQEEDVVMQQIPDESVSVA</sequence>
<evidence type="ECO:0000256" key="1">
    <source>
        <dbReference type="SAM" id="Phobius"/>
    </source>
</evidence>